<gene>
    <name evidence="3" type="ORF">LTR77_004786</name>
</gene>
<accession>A0AAV9PAS2</accession>
<dbReference type="InterPro" id="IPR053185">
    <property type="entry name" value="SET_domain_protein"/>
</dbReference>
<dbReference type="SUPFAM" id="SSF82199">
    <property type="entry name" value="SET domain"/>
    <property type="match status" value="1"/>
</dbReference>
<feature type="domain" description="SET" evidence="2">
    <location>
        <begin position="79"/>
        <end position="252"/>
    </location>
</feature>
<organism evidence="3 4">
    <name type="scientific">Saxophila tyrrhenica</name>
    <dbReference type="NCBI Taxonomy" id="1690608"/>
    <lineage>
        <taxon>Eukaryota</taxon>
        <taxon>Fungi</taxon>
        <taxon>Dikarya</taxon>
        <taxon>Ascomycota</taxon>
        <taxon>Pezizomycotina</taxon>
        <taxon>Dothideomycetes</taxon>
        <taxon>Dothideomycetidae</taxon>
        <taxon>Mycosphaerellales</taxon>
        <taxon>Extremaceae</taxon>
        <taxon>Saxophila</taxon>
    </lineage>
</organism>
<dbReference type="PANTHER" id="PTHR47332:SF4">
    <property type="entry name" value="SET DOMAIN-CONTAINING PROTEIN 5"/>
    <property type="match status" value="1"/>
</dbReference>
<reference evidence="3 4" key="1">
    <citation type="submission" date="2023-08" db="EMBL/GenBank/DDBJ databases">
        <title>Black Yeasts Isolated from many extreme environments.</title>
        <authorList>
            <person name="Coleine C."/>
            <person name="Stajich J.E."/>
            <person name="Selbmann L."/>
        </authorList>
    </citation>
    <scope>NUCLEOTIDE SEQUENCE [LARGE SCALE GENOMIC DNA]</scope>
    <source>
        <strain evidence="3 4">CCFEE 5935</strain>
    </source>
</reference>
<dbReference type="InterPro" id="IPR046341">
    <property type="entry name" value="SET_dom_sf"/>
</dbReference>
<dbReference type="Gene3D" id="2.170.270.10">
    <property type="entry name" value="SET domain"/>
    <property type="match status" value="1"/>
</dbReference>
<dbReference type="RefSeq" id="XP_064659398.1">
    <property type="nucleotide sequence ID" value="XM_064802037.1"/>
</dbReference>
<evidence type="ECO:0000313" key="4">
    <source>
        <dbReference type="Proteomes" id="UP001337655"/>
    </source>
</evidence>
<protein>
    <recommendedName>
        <fullName evidence="2">SET domain-containing protein</fullName>
    </recommendedName>
</protein>
<sequence>MADHKSQRLGADPNETPRSTSPVTASDESGSSPFFTPDDQSTADASDVNAEADTYDAYYTPDDHSNANTTDTAVAADVERPAAYYISDSHLHGNGLFANRPFAVGELIATFPSLLFIQWRRDTTKRPPLSGICDTIAEFDDTKLNEIVCIMARNPAGVMPSDQLAYMRSQFKERQGEGSWGEKSVAKVMKRGIFPPPELRWNGFVHVSKDASLLNHSCLPNVVATQDQDKKEVYLSSTREIGKGEELTISYCNIWRVREERHRRLGFVCGCEECPLEGQWLRQSNNIYKRVGGWLKEVTRFREACKVKQEQVFEVAEADTKDFVHGREETIKRVRTCARKAAEEEEVMKAPSPERFLA</sequence>
<evidence type="ECO:0000313" key="3">
    <source>
        <dbReference type="EMBL" id="KAK5170200.1"/>
    </source>
</evidence>
<dbReference type="GeneID" id="89926130"/>
<feature type="region of interest" description="Disordered" evidence="1">
    <location>
        <begin position="1"/>
        <end position="46"/>
    </location>
</feature>
<dbReference type="SMART" id="SM00317">
    <property type="entry name" value="SET"/>
    <property type="match status" value="1"/>
</dbReference>
<feature type="compositionally biased region" description="Polar residues" evidence="1">
    <location>
        <begin position="16"/>
        <end position="44"/>
    </location>
</feature>
<proteinExistence type="predicted"/>
<dbReference type="AlphaFoldDB" id="A0AAV9PAS2"/>
<name>A0AAV9PAS2_9PEZI</name>
<dbReference type="InterPro" id="IPR001214">
    <property type="entry name" value="SET_dom"/>
</dbReference>
<keyword evidence="4" id="KW-1185">Reference proteome</keyword>
<dbReference type="Proteomes" id="UP001337655">
    <property type="component" value="Unassembled WGS sequence"/>
</dbReference>
<dbReference type="PANTHER" id="PTHR47332">
    <property type="entry name" value="SET DOMAIN-CONTAINING PROTEIN 5"/>
    <property type="match status" value="1"/>
</dbReference>
<dbReference type="EMBL" id="JAVRRT010000007">
    <property type="protein sequence ID" value="KAK5170200.1"/>
    <property type="molecule type" value="Genomic_DNA"/>
</dbReference>
<dbReference type="Pfam" id="PF00856">
    <property type="entry name" value="SET"/>
    <property type="match status" value="1"/>
</dbReference>
<dbReference type="CDD" id="cd20071">
    <property type="entry name" value="SET_SMYD"/>
    <property type="match status" value="1"/>
</dbReference>
<dbReference type="PROSITE" id="PS50280">
    <property type="entry name" value="SET"/>
    <property type="match status" value="1"/>
</dbReference>
<evidence type="ECO:0000259" key="2">
    <source>
        <dbReference type="PROSITE" id="PS50280"/>
    </source>
</evidence>
<evidence type="ECO:0000256" key="1">
    <source>
        <dbReference type="SAM" id="MobiDB-lite"/>
    </source>
</evidence>
<comment type="caution">
    <text evidence="3">The sequence shown here is derived from an EMBL/GenBank/DDBJ whole genome shotgun (WGS) entry which is preliminary data.</text>
</comment>